<keyword evidence="3" id="KW-0133">Cell shape</keyword>
<dbReference type="EMBL" id="LR134476">
    <property type="protein sequence ID" value="VEI13365.1"/>
    <property type="molecule type" value="Genomic_DNA"/>
</dbReference>
<dbReference type="Proteomes" id="UP000269542">
    <property type="component" value="Chromosome"/>
</dbReference>
<feature type="transmembrane region" description="Helical" evidence="7">
    <location>
        <begin position="114"/>
        <end position="131"/>
    </location>
</feature>
<keyword evidence="5 7" id="KW-0472">Membrane</keyword>
<feature type="region of interest" description="Disordered" evidence="6">
    <location>
        <begin position="450"/>
        <end position="498"/>
    </location>
</feature>
<keyword evidence="4 7" id="KW-1133">Transmembrane helix</keyword>
<keyword evidence="2 7" id="KW-0812">Transmembrane</keyword>
<keyword evidence="9" id="KW-1185">Reference proteome</keyword>
<dbReference type="RefSeq" id="WP_241968946.1">
    <property type="nucleotide sequence ID" value="NZ_LR134476.1"/>
</dbReference>
<feature type="transmembrane region" description="Helical" evidence="7">
    <location>
        <begin position="352"/>
        <end position="373"/>
    </location>
</feature>
<organism evidence="8 9">
    <name type="scientific">Trueperella bialowiezensis</name>
    <dbReference type="NCBI Taxonomy" id="312285"/>
    <lineage>
        <taxon>Bacteria</taxon>
        <taxon>Bacillati</taxon>
        <taxon>Actinomycetota</taxon>
        <taxon>Actinomycetes</taxon>
        <taxon>Actinomycetales</taxon>
        <taxon>Actinomycetaceae</taxon>
        <taxon>Trueperella</taxon>
    </lineage>
</organism>
<evidence type="ECO:0000313" key="8">
    <source>
        <dbReference type="EMBL" id="VEI13365.1"/>
    </source>
</evidence>
<evidence type="ECO:0000256" key="4">
    <source>
        <dbReference type="ARBA" id="ARBA00022989"/>
    </source>
</evidence>
<dbReference type="AlphaFoldDB" id="A0A3S4VTH8"/>
<feature type="transmembrane region" description="Helical" evidence="7">
    <location>
        <begin position="218"/>
        <end position="235"/>
    </location>
</feature>
<feature type="transmembrane region" description="Helical" evidence="7">
    <location>
        <begin position="178"/>
        <end position="197"/>
    </location>
</feature>
<dbReference type="GO" id="GO:0008360">
    <property type="term" value="P:regulation of cell shape"/>
    <property type="evidence" value="ECO:0007669"/>
    <property type="project" value="UniProtKB-KW"/>
</dbReference>
<reference evidence="8 9" key="1">
    <citation type="submission" date="2018-12" db="EMBL/GenBank/DDBJ databases">
        <authorList>
            <consortium name="Pathogen Informatics"/>
        </authorList>
    </citation>
    <scope>NUCLEOTIDE SEQUENCE [LARGE SCALE GENOMIC DNA]</scope>
    <source>
        <strain evidence="8 9">NCTC13354</strain>
    </source>
</reference>
<name>A0A3S4VTH8_9ACTO</name>
<dbReference type="Pfam" id="PF01098">
    <property type="entry name" value="FTSW_RODA_SPOVE"/>
    <property type="match status" value="1"/>
</dbReference>
<accession>A0A3S4VTH8</accession>
<feature type="transmembrane region" description="Helical" evidence="7">
    <location>
        <begin position="17"/>
        <end position="38"/>
    </location>
</feature>
<feature type="compositionally biased region" description="Acidic residues" evidence="6">
    <location>
        <begin position="469"/>
        <end position="479"/>
    </location>
</feature>
<feature type="compositionally biased region" description="Basic and acidic residues" evidence="6">
    <location>
        <begin position="488"/>
        <end position="498"/>
    </location>
</feature>
<dbReference type="GO" id="GO:0051301">
    <property type="term" value="P:cell division"/>
    <property type="evidence" value="ECO:0007669"/>
    <property type="project" value="UniProtKB-KW"/>
</dbReference>
<evidence type="ECO:0000256" key="7">
    <source>
        <dbReference type="SAM" id="Phobius"/>
    </source>
</evidence>
<comment type="subcellular location">
    <subcellularLocation>
        <location evidence="1">Membrane</location>
        <topology evidence="1">Multi-pass membrane protein</topology>
    </subcellularLocation>
</comment>
<feature type="transmembrane region" description="Helical" evidence="7">
    <location>
        <begin position="415"/>
        <end position="437"/>
    </location>
</feature>
<dbReference type="GO" id="GO:0005886">
    <property type="term" value="C:plasma membrane"/>
    <property type="evidence" value="ECO:0007669"/>
    <property type="project" value="TreeGrafter"/>
</dbReference>
<dbReference type="KEGG" id="tbw:NCTC13354_01079"/>
<feature type="transmembrane region" description="Helical" evidence="7">
    <location>
        <begin position="140"/>
        <end position="158"/>
    </location>
</feature>
<gene>
    <name evidence="8" type="primary">ftsW_2</name>
    <name evidence="8" type="ORF">NCTC13354_01079</name>
</gene>
<evidence type="ECO:0000256" key="1">
    <source>
        <dbReference type="ARBA" id="ARBA00004141"/>
    </source>
</evidence>
<feature type="transmembrane region" description="Helical" evidence="7">
    <location>
        <begin position="50"/>
        <end position="71"/>
    </location>
</feature>
<dbReference type="GO" id="GO:0015648">
    <property type="term" value="F:lipid-linked peptidoglycan transporter activity"/>
    <property type="evidence" value="ECO:0007669"/>
    <property type="project" value="TreeGrafter"/>
</dbReference>
<sequence length="498" mass="53099">MSVVAQKNVSNGRFRELGLLVLALAIVLMGWVLVYQGVTVDPPSALPENFAKVAGIAAGFVLAGHIAIRLATPWADPIFYPTAVLLTGLGLVMIHRIDDVLVARGESAEVGGQAMLAGAGLVLMVITIAVIRDHRLLRRITYISLIAGVVLLLLPMVPGLGRTVYGARIWINVAGFSYQPAELAKIFFAIFFAGYLVSQRDNLALAGKKFLGIQLPRARHFGPIIVGWAASMIVLVLEKDFGTAVLFFGLFVAMLYVSTERVSWLIIGGLLTAVGVYFIVQVMPHIQARFDIWLDPLSAELYDAKHGSYQIVQGWFGMASGGLFGTGLGRGYPANASQSNSDMIIASFGEEIGLIGLLAMLSVYLVFCARALKTAIDLRDGFGKLLASGLGFTIALQCFIVAGGVTGVIPMTGLAMPFIALGGSALLTNWIIVGLLLRMSDAARRPYVPDSTPLPDIDDAVPAASEPEPAADSDADTDETTNMSALTGEDRYPTEVVR</sequence>
<keyword evidence="8" id="KW-0132">Cell division</keyword>
<evidence type="ECO:0000256" key="3">
    <source>
        <dbReference type="ARBA" id="ARBA00022960"/>
    </source>
</evidence>
<evidence type="ECO:0000313" key="9">
    <source>
        <dbReference type="Proteomes" id="UP000269542"/>
    </source>
</evidence>
<keyword evidence="8" id="KW-0131">Cell cycle</keyword>
<feature type="transmembrane region" description="Helical" evidence="7">
    <location>
        <begin position="264"/>
        <end position="283"/>
    </location>
</feature>
<dbReference type="PANTHER" id="PTHR30474">
    <property type="entry name" value="CELL CYCLE PROTEIN"/>
    <property type="match status" value="1"/>
</dbReference>
<feature type="transmembrane region" description="Helical" evidence="7">
    <location>
        <begin position="78"/>
        <end position="94"/>
    </location>
</feature>
<dbReference type="GO" id="GO:0032153">
    <property type="term" value="C:cell division site"/>
    <property type="evidence" value="ECO:0007669"/>
    <property type="project" value="TreeGrafter"/>
</dbReference>
<dbReference type="InterPro" id="IPR001182">
    <property type="entry name" value="FtsW/RodA"/>
</dbReference>
<feature type="transmembrane region" description="Helical" evidence="7">
    <location>
        <begin position="385"/>
        <end position="409"/>
    </location>
</feature>
<evidence type="ECO:0000256" key="6">
    <source>
        <dbReference type="SAM" id="MobiDB-lite"/>
    </source>
</evidence>
<evidence type="ECO:0000256" key="2">
    <source>
        <dbReference type="ARBA" id="ARBA00022692"/>
    </source>
</evidence>
<proteinExistence type="predicted"/>
<protein>
    <submittedName>
        <fullName evidence="8">Cell division protein FtsW</fullName>
    </submittedName>
</protein>
<evidence type="ECO:0000256" key="5">
    <source>
        <dbReference type="ARBA" id="ARBA00023136"/>
    </source>
</evidence>
<feature type="transmembrane region" description="Helical" evidence="7">
    <location>
        <begin position="241"/>
        <end position="257"/>
    </location>
</feature>
<dbReference type="PANTHER" id="PTHR30474:SF3">
    <property type="entry name" value="PEPTIDOGLYCAN GLYCOSYLTRANSFERASE RODA"/>
    <property type="match status" value="1"/>
</dbReference>